<dbReference type="Proteomes" id="UP000190092">
    <property type="component" value="Unassembled WGS sequence"/>
</dbReference>
<dbReference type="AlphaFoldDB" id="A0A1T4SRF3"/>
<sequence>MASTLSLQPLEGITFGAVATGFRIAELDEPTWQALHDAWLDHALLIFPGQFLTRDEQIAFARRFGPLEFEMAAISNVKPDGTLRLEKDNDDMMKVLKGNMGWHADSTYMPVQAKGAVFSAEVVPTIGGETGWADMRAAYEALDAATREKIDGLSAFHSLHYSQSKLGHQTQKSDGQYNGYGLHDGPVPLRPLVKTHPETGRKSLLIGRHAHNIPGMDKAESERFLDGLIAFACQPPRVYHHHWAPGDVVVWDNRCLLHQATPWDMTQPRVMWHSRIAGDPASEAGLAA</sequence>
<dbReference type="InterPro" id="IPR003819">
    <property type="entry name" value="TauD/TfdA-like"/>
</dbReference>
<evidence type="ECO:0000313" key="7">
    <source>
        <dbReference type="EMBL" id="SKA30834.1"/>
    </source>
</evidence>
<evidence type="ECO:0000256" key="1">
    <source>
        <dbReference type="ARBA" id="ARBA00005896"/>
    </source>
</evidence>
<keyword evidence="3 7" id="KW-0223">Dioxygenase</keyword>
<proteinExistence type="inferred from homology"/>
<dbReference type="SUPFAM" id="SSF51197">
    <property type="entry name" value="Clavaminate synthase-like"/>
    <property type="match status" value="1"/>
</dbReference>
<comment type="similarity">
    <text evidence="1">Belongs to the TfdA dioxygenase family.</text>
</comment>
<evidence type="ECO:0000256" key="2">
    <source>
        <dbReference type="ARBA" id="ARBA00022723"/>
    </source>
</evidence>
<dbReference type="STRING" id="225324.SAMN02745126_05034"/>
<protein>
    <submittedName>
        <fullName evidence="7">Alpha-ketoglutarate-dependent 2,4-dichlorophenoxyacetate dioxygenase</fullName>
    </submittedName>
</protein>
<evidence type="ECO:0000313" key="8">
    <source>
        <dbReference type="Proteomes" id="UP000190092"/>
    </source>
</evidence>
<feature type="domain" description="TauD/TfdA-like" evidence="6">
    <location>
        <begin position="13"/>
        <end position="272"/>
    </location>
</feature>
<dbReference type="InterPro" id="IPR051178">
    <property type="entry name" value="TfdA_dioxygenase"/>
</dbReference>
<dbReference type="EMBL" id="FUWJ01000009">
    <property type="protein sequence ID" value="SKA30834.1"/>
    <property type="molecule type" value="Genomic_DNA"/>
</dbReference>
<dbReference type="RefSeq" id="WP_085936783.1">
    <property type="nucleotide sequence ID" value="NZ_FUWJ01000009.1"/>
</dbReference>
<dbReference type="Pfam" id="PF02668">
    <property type="entry name" value="TauD"/>
    <property type="match status" value="1"/>
</dbReference>
<dbReference type="GO" id="GO:0046872">
    <property type="term" value="F:metal ion binding"/>
    <property type="evidence" value="ECO:0007669"/>
    <property type="project" value="UniProtKB-KW"/>
</dbReference>
<dbReference type="InterPro" id="IPR042098">
    <property type="entry name" value="TauD-like_sf"/>
</dbReference>
<evidence type="ECO:0000256" key="4">
    <source>
        <dbReference type="ARBA" id="ARBA00023002"/>
    </source>
</evidence>
<gene>
    <name evidence="7" type="ORF">SAMN02745126_05034</name>
</gene>
<reference evidence="8" key="1">
    <citation type="submission" date="2017-02" db="EMBL/GenBank/DDBJ databases">
        <authorList>
            <person name="Varghese N."/>
            <person name="Submissions S."/>
        </authorList>
    </citation>
    <scope>NUCLEOTIDE SEQUENCE [LARGE SCALE GENOMIC DNA]</scope>
    <source>
        <strain evidence="8">ATCC 27094</strain>
    </source>
</reference>
<accession>A0A1T4SRF3</accession>
<evidence type="ECO:0000256" key="3">
    <source>
        <dbReference type="ARBA" id="ARBA00022964"/>
    </source>
</evidence>
<keyword evidence="5" id="KW-0408">Iron</keyword>
<dbReference type="Gene3D" id="3.60.130.10">
    <property type="entry name" value="Clavaminate synthase-like"/>
    <property type="match status" value="1"/>
</dbReference>
<dbReference type="PANTHER" id="PTHR43779:SF3">
    <property type="entry name" value="(3R)-3-[(CARBOXYMETHYL)AMINO]FATTY ACID OXYGENASE_DECARBOXYLASE"/>
    <property type="match status" value="1"/>
</dbReference>
<dbReference type="OrthoDB" id="7209371at2"/>
<name>A0A1T4SRF3_9HYPH</name>
<organism evidence="7 8">
    <name type="scientific">Enhydrobacter aerosaccus</name>
    <dbReference type="NCBI Taxonomy" id="225324"/>
    <lineage>
        <taxon>Bacteria</taxon>
        <taxon>Pseudomonadati</taxon>
        <taxon>Pseudomonadota</taxon>
        <taxon>Alphaproteobacteria</taxon>
        <taxon>Hyphomicrobiales</taxon>
        <taxon>Enhydrobacter</taxon>
    </lineage>
</organism>
<evidence type="ECO:0000256" key="5">
    <source>
        <dbReference type="ARBA" id="ARBA00023004"/>
    </source>
</evidence>
<keyword evidence="2" id="KW-0479">Metal-binding</keyword>
<keyword evidence="8" id="KW-1185">Reference proteome</keyword>
<dbReference type="PANTHER" id="PTHR43779">
    <property type="entry name" value="DIOXYGENASE RV0097-RELATED"/>
    <property type="match status" value="1"/>
</dbReference>
<evidence type="ECO:0000259" key="6">
    <source>
        <dbReference type="Pfam" id="PF02668"/>
    </source>
</evidence>
<dbReference type="GO" id="GO:0016706">
    <property type="term" value="F:2-oxoglutarate-dependent dioxygenase activity"/>
    <property type="evidence" value="ECO:0007669"/>
    <property type="project" value="UniProtKB-ARBA"/>
</dbReference>
<keyword evidence="4" id="KW-0560">Oxidoreductase</keyword>